<evidence type="ECO:0000313" key="1">
    <source>
        <dbReference type="EMBL" id="EXY88698.1"/>
    </source>
</evidence>
<evidence type="ECO:0000313" key="3">
    <source>
        <dbReference type="Proteomes" id="UP000020773"/>
    </source>
</evidence>
<organism evidence="2 3">
    <name type="scientific">Bacteroides fragilis str. 3998T(B)3</name>
    <dbReference type="NCBI Taxonomy" id="1339316"/>
    <lineage>
        <taxon>Bacteria</taxon>
        <taxon>Pseudomonadati</taxon>
        <taxon>Bacteroidota</taxon>
        <taxon>Bacteroidia</taxon>
        <taxon>Bacteroidales</taxon>
        <taxon>Bacteroidaceae</taxon>
        <taxon>Bacteroides</taxon>
    </lineage>
</organism>
<proteinExistence type="predicted"/>
<dbReference type="EMBL" id="JGDB01000080">
    <property type="protein sequence ID" value="EXY91138.1"/>
    <property type="molecule type" value="Genomic_DNA"/>
</dbReference>
<protein>
    <submittedName>
        <fullName evidence="2">Uncharacterized protein</fullName>
    </submittedName>
</protein>
<accession>A0A015VYS4</accession>
<gene>
    <name evidence="2" type="ORF">M125_2179</name>
    <name evidence="1" type="ORF">M125_4637</name>
</gene>
<name>A0A015VYS4_BACFG</name>
<sequence length="55" mass="6652">MSLVIHFALFEVERNRYIRLFHNSIFYVAKLLDIELFTVMKIIAEQRIKPRMPVT</sequence>
<reference evidence="2 3" key="1">
    <citation type="submission" date="2014-02" db="EMBL/GenBank/DDBJ databases">
        <authorList>
            <person name="Sears C."/>
            <person name="Carroll K."/>
            <person name="Sack B.R."/>
            <person name="Qadri F."/>
            <person name="Myers L.L."/>
            <person name="Chung G.-T."/>
            <person name="Escheverria P."/>
            <person name="Fraser C.M."/>
            <person name="Sadzewicz L."/>
            <person name="Shefchek K.A."/>
            <person name="Tallon L."/>
            <person name="Das S.P."/>
            <person name="Daugherty S."/>
            <person name="Mongodin E.F."/>
        </authorList>
    </citation>
    <scope>NUCLEOTIDE SEQUENCE [LARGE SCALE GENOMIC DNA]</scope>
    <source>
        <strain evidence="2">3998T</strain>
        <strain evidence="3">3998T(B)3</strain>
    </source>
</reference>
<dbReference type="Proteomes" id="UP000020773">
    <property type="component" value="Unassembled WGS sequence"/>
</dbReference>
<comment type="caution">
    <text evidence="2">The sequence shown here is derived from an EMBL/GenBank/DDBJ whole genome shotgun (WGS) entry which is preliminary data.</text>
</comment>
<evidence type="ECO:0000313" key="2">
    <source>
        <dbReference type="EMBL" id="EXY91138.1"/>
    </source>
</evidence>
<dbReference type="AlphaFoldDB" id="A0A015VYS4"/>
<dbReference type="EMBL" id="JGDB01000274">
    <property type="protein sequence ID" value="EXY88698.1"/>
    <property type="molecule type" value="Genomic_DNA"/>
</dbReference>